<protein>
    <submittedName>
        <fullName evidence="4">Uncharacterized protein</fullName>
    </submittedName>
</protein>
<feature type="region of interest" description="Disordered" evidence="1">
    <location>
        <begin position="118"/>
        <end position="146"/>
    </location>
</feature>
<dbReference type="Pfam" id="PF07727">
    <property type="entry name" value="RVT_2"/>
    <property type="match status" value="1"/>
</dbReference>
<proteinExistence type="predicted"/>
<feature type="compositionally biased region" description="Polar residues" evidence="1">
    <location>
        <begin position="388"/>
        <end position="406"/>
    </location>
</feature>
<feature type="domain" description="Retrovirus-related Pol polyprotein from transposon TNT 1-94-like beta-barrel" evidence="3">
    <location>
        <begin position="198"/>
        <end position="272"/>
    </location>
</feature>
<feature type="region of interest" description="Disordered" evidence="1">
    <location>
        <begin position="387"/>
        <end position="406"/>
    </location>
</feature>
<organism evidence="4 5">
    <name type="scientific">Vitis vinifera</name>
    <name type="common">Grape</name>
    <dbReference type="NCBI Taxonomy" id="29760"/>
    <lineage>
        <taxon>Eukaryota</taxon>
        <taxon>Viridiplantae</taxon>
        <taxon>Streptophyta</taxon>
        <taxon>Embryophyta</taxon>
        <taxon>Tracheophyta</taxon>
        <taxon>Spermatophyta</taxon>
        <taxon>Magnoliopsida</taxon>
        <taxon>eudicotyledons</taxon>
        <taxon>Gunneridae</taxon>
        <taxon>Pentapetalae</taxon>
        <taxon>rosids</taxon>
        <taxon>Vitales</taxon>
        <taxon>Vitaceae</taxon>
        <taxon>Viteae</taxon>
        <taxon>Vitis</taxon>
    </lineage>
</organism>
<comment type="caution">
    <text evidence="4">The sequence shown here is derived from an EMBL/GenBank/DDBJ whole genome shotgun (WGS) entry which is preliminary data.</text>
</comment>
<evidence type="ECO:0000313" key="5">
    <source>
        <dbReference type="Proteomes" id="UP000288805"/>
    </source>
</evidence>
<name>A0A438JC81_VITVI</name>
<dbReference type="PANTHER" id="PTHR34222:SF91">
    <property type="match status" value="1"/>
</dbReference>
<dbReference type="Proteomes" id="UP000288805">
    <property type="component" value="Unassembled WGS sequence"/>
</dbReference>
<sequence length="591" mass="68010">MVMSWLINSMNTDIGENFLFYGTAKEIWDAARETYSNYENTSEIFEIEATLHDLRQGDLSRTFKFLLGLNKNLDEVRRRVMGTKPLPSIKEAFSEVRREEARKIENCWKIHGKPADWKPSKPFDDRESSAHKVAVSEDKPTSTKTSPFTKEQLKMLQQLMSQNSLSQSSNLASGTGMLAQKGNFLNAFAVNKQHLNPWIINFRASDHMTGDETIFHEYNPCKEKYTVWIADGSLSKVAGTGSIRVTNDLNLNSVLHVPNLDCNLLSINKLTRDLQELDSGRMIGNAEMCSRLYVLKDDTPLRRQTQNASCVSLKSQSILDSCVNKDNEVTLWHYRLVQISMPAQPELESHLSTTSPQTLVHNYSKSPQTANNEFSAYIRRKRPKRTIEQPTPLTYDQESQPSPSPTQIHSDLFHMMDCLPPTKILFQFLIVCRFLILLRRLSRIQSRERKLVKKSELWRRMEHGEPRLAITSTGCKKCFSEWFAKSVIKQGFTQCQVDRTLFVKFSSEKKIAIHIVYVDDIILTGDYEEELLGMKKHLAKEFEIKDLGYLRYFLDTPMDSTKKIGIEKNSAPIDRGRYQRLVGRLIYLSHT</sequence>
<evidence type="ECO:0000256" key="1">
    <source>
        <dbReference type="SAM" id="MobiDB-lite"/>
    </source>
</evidence>
<feature type="domain" description="Reverse transcriptase Ty1/copia-type" evidence="2">
    <location>
        <begin position="478"/>
        <end position="555"/>
    </location>
</feature>
<evidence type="ECO:0000313" key="4">
    <source>
        <dbReference type="EMBL" id="RVX06553.1"/>
    </source>
</evidence>
<dbReference type="InterPro" id="IPR054722">
    <property type="entry name" value="PolX-like_BBD"/>
</dbReference>
<accession>A0A438JC81</accession>
<dbReference type="Pfam" id="PF22936">
    <property type="entry name" value="Pol_BBD"/>
    <property type="match status" value="1"/>
</dbReference>
<gene>
    <name evidence="4" type="ORF">CK203_029600</name>
</gene>
<evidence type="ECO:0000259" key="2">
    <source>
        <dbReference type="Pfam" id="PF07727"/>
    </source>
</evidence>
<dbReference type="PANTHER" id="PTHR34222">
    <property type="entry name" value="GAG_PRE-INTEGRS DOMAIN-CONTAINING PROTEIN"/>
    <property type="match status" value="1"/>
</dbReference>
<dbReference type="EMBL" id="QGNW01000050">
    <property type="protein sequence ID" value="RVX06553.1"/>
    <property type="molecule type" value="Genomic_DNA"/>
</dbReference>
<feature type="compositionally biased region" description="Basic and acidic residues" evidence="1">
    <location>
        <begin position="118"/>
        <end position="141"/>
    </location>
</feature>
<reference evidence="4 5" key="1">
    <citation type="journal article" date="2018" name="PLoS Genet.">
        <title>Population sequencing reveals clonal diversity and ancestral inbreeding in the grapevine cultivar Chardonnay.</title>
        <authorList>
            <person name="Roach M.J."/>
            <person name="Johnson D.L."/>
            <person name="Bohlmann J."/>
            <person name="van Vuuren H.J."/>
            <person name="Jones S.J."/>
            <person name="Pretorius I.S."/>
            <person name="Schmidt S.A."/>
            <person name="Borneman A.R."/>
        </authorList>
    </citation>
    <scope>NUCLEOTIDE SEQUENCE [LARGE SCALE GENOMIC DNA]</scope>
    <source>
        <strain evidence="5">cv. Chardonnay</strain>
        <tissue evidence="4">Leaf</tissue>
    </source>
</reference>
<dbReference type="InterPro" id="IPR013103">
    <property type="entry name" value="RVT_2"/>
</dbReference>
<dbReference type="AlphaFoldDB" id="A0A438JC81"/>
<evidence type="ECO:0000259" key="3">
    <source>
        <dbReference type="Pfam" id="PF22936"/>
    </source>
</evidence>